<sequence length="485" mass="54674">MQQSSVIVNNLSIQLQGQTLLNDISFTLYKQQHLAITGASGSGKTMLAKALAGKIFHHGSIVFCAGTTLHFVEQHYHFKTKSNTQDFYYQQRYNSFDNDDALSVWEELVKVTAEEQKINGLLDELQLSHRKHAPLLQLSSGEHKRFQLVKALLAPASVLILDEPFVGLDSKSRQKLNNILWSAAKGGTQIICITEGHEIPCCITHIANLEAGKLVYFGPAEEMNHSFAGKQHTFTPIYHFPKLPQQEEKYFTNAICMENVCVTYGDKQILSNITWTVKKGEHWLLKGHNGAGKSTLLSLVYGDNPQAYANNIYLFDKKRGSGESIWDVKKNIGFVSPELQWYFNSTITVHDAIGSGFFDTIGLFRKLSTIQHNIIEQWLDLLRLSHVTQKPLSTISASEQRLTLLLRALVKDPPLLLLDEPCQGLDENQTQHFVHLIDTLCVQLNKTLIYISHYENEIPACINKVIALKEGRQTIYSLNRQTAIA</sequence>
<dbReference type="InterPro" id="IPR003593">
    <property type="entry name" value="AAA+_ATPase"/>
</dbReference>
<feature type="domain" description="ABC transporter" evidence="3">
    <location>
        <begin position="255"/>
        <end position="484"/>
    </location>
</feature>
<evidence type="ECO:0000256" key="2">
    <source>
        <dbReference type="ARBA" id="ARBA00022840"/>
    </source>
</evidence>
<gene>
    <name evidence="4" type="ORF">I5907_12755</name>
</gene>
<protein>
    <submittedName>
        <fullName evidence="4">ATP-binding cassette domain-containing protein</fullName>
    </submittedName>
</protein>
<dbReference type="Gene3D" id="3.40.50.300">
    <property type="entry name" value="P-loop containing nucleotide triphosphate hydrolases"/>
    <property type="match status" value="2"/>
</dbReference>
<accession>A0A931E890</accession>
<dbReference type="RefSeq" id="WP_196991205.1">
    <property type="nucleotide sequence ID" value="NZ_JADWYR010000002.1"/>
</dbReference>
<evidence type="ECO:0000256" key="1">
    <source>
        <dbReference type="ARBA" id="ARBA00022741"/>
    </source>
</evidence>
<feature type="domain" description="ABC transporter" evidence="3">
    <location>
        <begin position="6"/>
        <end position="236"/>
    </location>
</feature>
<dbReference type="InterPro" id="IPR027417">
    <property type="entry name" value="P-loop_NTPase"/>
</dbReference>
<dbReference type="PANTHER" id="PTHR43158:SF2">
    <property type="entry name" value="SKFA PEPTIDE EXPORT ATP-BINDING PROTEIN SKFE"/>
    <property type="match status" value="1"/>
</dbReference>
<dbReference type="Pfam" id="PF00005">
    <property type="entry name" value="ABC_tran"/>
    <property type="match status" value="2"/>
</dbReference>
<reference evidence="4" key="1">
    <citation type="submission" date="2020-11" db="EMBL/GenBank/DDBJ databases">
        <title>Bacterial whole genome sequence for Panacibacter sp. DH6.</title>
        <authorList>
            <person name="Le V."/>
            <person name="Ko S."/>
            <person name="Ahn C.-Y."/>
            <person name="Oh H.-M."/>
        </authorList>
    </citation>
    <scope>NUCLEOTIDE SEQUENCE</scope>
    <source>
        <strain evidence="4">DH6</strain>
    </source>
</reference>
<evidence type="ECO:0000313" key="5">
    <source>
        <dbReference type="Proteomes" id="UP000628448"/>
    </source>
</evidence>
<dbReference type="EMBL" id="JADWYR010000002">
    <property type="protein sequence ID" value="MBG9377105.1"/>
    <property type="molecule type" value="Genomic_DNA"/>
</dbReference>
<organism evidence="4 5">
    <name type="scientific">Panacibacter microcysteis</name>
    <dbReference type="NCBI Taxonomy" id="2793269"/>
    <lineage>
        <taxon>Bacteria</taxon>
        <taxon>Pseudomonadati</taxon>
        <taxon>Bacteroidota</taxon>
        <taxon>Chitinophagia</taxon>
        <taxon>Chitinophagales</taxon>
        <taxon>Chitinophagaceae</taxon>
        <taxon>Panacibacter</taxon>
    </lineage>
</organism>
<dbReference type="AlphaFoldDB" id="A0A931E890"/>
<keyword evidence="2 4" id="KW-0067">ATP-binding</keyword>
<keyword evidence="5" id="KW-1185">Reference proteome</keyword>
<evidence type="ECO:0000259" key="3">
    <source>
        <dbReference type="PROSITE" id="PS50893"/>
    </source>
</evidence>
<comment type="caution">
    <text evidence="4">The sequence shown here is derived from an EMBL/GenBank/DDBJ whole genome shotgun (WGS) entry which is preliminary data.</text>
</comment>
<name>A0A931E890_9BACT</name>
<dbReference type="GO" id="GO:0016887">
    <property type="term" value="F:ATP hydrolysis activity"/>
    <property type="evidence" value="ECO:0007669"/>
    <property type="project" value="InterPro"/>
</dbReference>
<dbReference type="SMART" id="SM00382">
    <property type="entry name" value="AAA"/>
    <property type="match status" value="2"/>
</dbReference>
<evidence type="ECO:0000313" key="4">
    <source>
        <dbReference type="EMBL" id="MBG9377105.1"/>
    </source>
</evidence>
<dbReference type="PANTHER" id="PTHR43158">
    <property type="entry name" value="SKFA PEPTIDE EXPORT ATP-BINDING PROTEIN SKFE"/>
    <property type="match status" value="1"/>
</dbReference>
<dbReference type="GO" id="GO:0005524">
    <property type="term" value="F:ATP binding"/>
    <property type="evidence" value="ECO:0007669"/>
    <property type="project" value="UniProtKB-KW"/>
</dbReference>
<proteinExistence type="predicted"/>
<dbReference type="Proteomes" id="UP000628448">
    <property type="component" value="Unassembled WGS sequence"/>
</dbReference>
<dbReference type="InterPro" id="IPR003439">
    <property type="entry name" value="ABC_transporter-like_ATP-bd"/>
</dbReference>
<dbReference type="PROSITE" id="PS50893">
    <property type="entry name" value="ABC_TRANSPORTER_2"/>
    <property type="match status" value="2"/>
</dbReference>
<dbReference type="SUPFAM" id="SSF52540">
    <property type="entry name" value="P-loop containing nucleoside triphosphate hydrolases"/>
    <property type="match status" value="2"/>
</dbReference>
<keyword evidence="1" id="KW-0547">Nucleotide-binding</keyword>